<dbReference type="Proteomes" id="UP000761534">
    <property type="component" value="Unassembled WGS sequence"/>
</dbReference>
<dbReference type="GO" id="GO:0005759">
    <property type="term" value="C:mitochondrial matrix"/>
    <property type="evidence" value="ECO:0007669"/>
    <property type="project" value="UniProtKB-SubCell"/>
</dbReference>
<dbReference type="Gene3D" id="3.40.50.620">
    <property type="entry name" value="HUPs"/>
    <property type="match status" value="1"/>
</dbReference>
<dbReference type="FunFam" id="1.10.240.10:FF:000002">
    <property type="entry name" value="Tryptophan--tRNA ligase"/>
    <property type="match status" value="1"/>
</dbReference>
<keyword evidence="8 11" id="KW-0030">Aminoacyl-tRNA synthetase</keyword>
<dbReference type="PROSITE" id="PS00178">
    <property type="entry name" value="AA_TRNA_LIGASE_I"/>
    <property type="match status" value="1"/>
</dbReference>
<evidence type="ECO:0000256" key="2">
    <source>
        <dbReference type="ARBA" id="ARBA00005594"/>
    </source>
</evidence>
<dbReference type="NCBIfam" id="TIGR00233">
    <property type="entry name" value="trpS"/>
    <property type="match status" value="1"/>
</dbReference>
<proteinExistence type="inferred from homology"/>
<evidence type="ECO:0000256" key="9">
    <source>
        <dbReference type="ARBA" id="ARBA00030268"/>
    </source>
</evidence>
<dbReference type="PANTHER" id="PTHR43766">
    <property type="entry name" value="TRYPTOPHAN--TRNA LIGASE, MITOCHONDRIAL"/>
    <property type="match status" value="1"/>
</dbReference>
<evidence type="ECO:0000256" key="1">
    <source>
        <dbReference type="ARBA" id="ARBA00004305"/>
    </source>
</evidence>
<dbReference type="FunFam" id="3.40.50.620:FF:000082">
    <property type="entry name" value="MSW1p Mitochondrial tryptophanyl-tRNA synthetase"/>
    <property type="match status" value="1"/>
</dbReference>
<dbReference type="GO" id="GO:0005524">
    <property type="term" value="F:ATP binding"/>
    <property type="evidence" value="ECO:0007669"/>
    <property type="project" value="UniProtKB-KW"/>
</dbReference>
<reference evidence="12" key="1">
    <citation type="journal article" date="2019" name="G3 (Bethesda)">
        <title>Genome Assemblies of Two Rare Opportunistic Yeast Pathogens: Diutina rugosa (syn. Candida rugosa) and Trichomonascus ciferrii (syn. Candida ciferrii).</title>
        <authorList>
            <person name="Mixao V."/>
            <person name="Saus E."/>
            <person name="Hansen A.P."/>
            <person name="Lass-Florl C."/>
            <person name="Gabaldon T."/>
        </authorList>
    </citation>
    <scope>NUCLEOTIDE SEQUENCE</scope>
    <source>
        <strain evidence="12">CBS 4856</strain>
    </source>
</reference>
<evidence type="ECO:0000313" key="12">
    <source>
        <dbReference type="EMBL" id="KAA8915905.1"/>
    </source>
</evidence>
<evidence type="ECO:0000256" key="8">
    <source>
        <dbReference type="ARBA" id="ARBA00023146"/>
    </source>
</evidence>
<keyword evidence="7 11" id="KW-0648">Protein biosynthesis</keyword>
<sequence>MSGAVRRSVVGVASELRRIKGGDTVFSAIQPTGVFHLGNYLGAVRSWVDIAERAPKEARIFYAVADLHALTVPKPADQLRKWREQAIASIVATGVDPERCVVYHQSSVPEHSELCWILSTITSMGYLNRMVQWKSKAQLAEESTLSGMTEGELGKLRLGLFSYPVLQAADILLHKAEFVPVGEDQSQHLELTRQVVTSFNSQFNKRVFGSPKTLLAPYRKIGSLRDPSKKMSKSDPDQNGCIYVTDEPDVIRRKVRRAVTDSVQGPITYDPENRPGVANMLLAVTGLLQKEDPAALLTDQFAHVKDHKTFKDAVSDVFVEQLRPVRDEYNKLISEPAYLDSISRSGTERARDSAITTINEVKDVVGL</sequence>
<dbReference type="CDD" id="cd00806">
    <property type="entry name" value="TrpRS_core"/>
    <property type="match status" value="1"/>
</dbReference>
<dbReference type="InterPro" id="IPR002306">
    <property type="entry name" value="Trp-tRNA-ligase"/>
</dbReference>
<evidence type="ECO:0000256" key="5">
    <source>
        <dbReference type="ARBA" id="ARBA00022741"/>
    </source>
</evidence>
<accession>A0A642VC50</accession>
<dbReference type="AlphaFoldDB" id="A0A642VC50"/>
<evidence type="ECO:0000256" key="6">
    <source>
        <dbReference type="ARBA" id="ARBA00022840"/>
    </source>
</evidence>
<evidence type="ECO:0000256" key="3">
    <source>
        <dbReference type="ARBA" id="ARBA00013161"/>
    </source>
</evidence>
<evidence type="ECO:0000256" key="10">
    <source>
        <dbReference type="ARBA" id="ARBA00069760"/>
    </source>
</evidence>
<gene>
    <name evidence="12" type="ORF">TRICI_001919</name>
</gene>
<organism evidence="12 13">
    <name type="scientific">Trichomonascus ciferrii</name>
    <dbReference type="NCBI Taxonomy" id="44093"/>
    <lineage>
        <taxon>Eukaryota</taxon>
        <taxon>Fungi</taxon>
        <taxon>Dikarya</taxon>
        <taxon>Ascomycota</taxon>
        <taxon>Saccharomycotina</taxon>
        <taxon>Dipodascomycetes</taxon>
        <taxon>Dipodascales</taxon>
        <taxon>Trichomonascaceae</taxon>
        <taxon>Trichomonascus</taxon>
        <taxon>Trichomonascus ciferrii complex</taxon>
    </lineage>
</organism>
<dbReference type="EMBL" id="SWFS01000131">
    <property type="protein sequence ID" value="KAA8915905.1"/>
    <property type="molecule type" value="Genomic_DNA"/>
</dbReference>
<dbReference type="EC" id="6.1.1.2" evidence="3"/>
<dbReference type="OrthoDB" id="15808at2759"/>
<keyword evidence="4 11" id="KW-0436">Ligase</keyword>
<evidence type="ECO:0000256" key="11">
    <source>
        <dbReference type="RuleBase" id="RU363036"/>
    </source>
</evidence>
<dbReference type="SUPFAM" id="SSF52374">
    <property type="entry name" value="Nucleotidylyl transferase"/>
    <property type="match status" value="1"/>
</dbReference>
<dbReference type="Pfam" id="PF00579">
    <property type="entry name" value="tRNA-synt_1b"/>
    <property type="match status" value="1"/>
</dbReference>
<dbReference type="PANTHER" id="PTHR43766:SF1">
    <property type="entry name" value="TRYPTOPHAN--TRNA LIGASE, MITOCHONDRIAL"/>
    <property type="match status" value="1"/>
</dbReference>
<comment type="similarity">
    <text evidence="2 11">Belongs to the class-I aminoacyl-tRNA synthetase family.</text>
</comment>
<evidence type="ECO:0000256" key="4">
    <source>
        <dbReference type="ARBA" id="ARBA00022598"/>
    </source>
</evidence>
<dbReference type="GO" id="GO:0070183">
    <property type="term" value="P:mitochondrial tryptophanyl-tRNA aminoacylation"/>
    <property type="evidence" value="ECO:0007669"/>
    <property type="project" value="TreeGrafter"/>
</dbReference>
<keyword evidence="13" id="KW-1185">Reference proteome</keyword>
<dbReference type="GO" id="GO:0004830">
    <property type="term" value="F:tryptophan-tRNA ligase activity"/>
    <property type="evidence" value="ECO:0007669"/>
    <property type="project" value="UniProtKB-EC"/>
</dbReference>
<dbReference type="Gene3D" id="1.10.240.10">
    <property type="entry name" value="Tyrosyl-Transfer RNA Synthetase"/>
    <property type="match status" value="1"/>
</dbReference>
<protein>
    <recommendedName>
        <fullName evidence="10">Tryptophan--tRNA ligase, mitochondrial</fullName>
        <ecNumber evidence="3">6.1.1.2</ecNumber>
    </recommendedName>
    <alternativeName>
        <fullName evidence="9">Tryptophanyl-tRNA synthetase</fullName>
    </alternativeName>
</protein>
<dbReference type="InterPro" id="IPR001412">
    <property type="entry name" value="aa-tRNA-synth_I_CS"/>
</dbReference>
<comment type="subcellular location">
    <subcellularLocation>
        <location evidence="1">Mitochondrion matrix</location>
    </subcellularLocation>
</comment>
<evidence type="ECO:0000313" key="13">
    <source>
        <dbReference type="Proteomes" id="UP000761534"/>
    </source>
</evidence>
<comment type="caution">
    <text evidence="12">The sequence shown here is derived from an EMBL/GenBank/DDBJ whole genome shotgun (WGS) entry which is preliminary data.</text>
</comment>
<dbReference type="PRINTS" id="PR01039">
    <property type="entry name" value="TRNASYNTHTRP"/>
</dbReference>
<keyword evidence="5 11" id="KW-0547">Nucleotide-binding</keyword>
<name>A0A642VC50_9ASCO</name>
<evidence type="ECO:0000256" key="7">
    <source>
        <dbReference type="ARBA" id="ARBA00022917"/>
    </source>
</evidence>
<dbReference type="InterPro" id="IPR050203">
    <property type="entry name" value="Trp-tRNA_synthetase"/>
</dbReference>
<dbReference type="InterPro" id="IPR002305">
    <property type="entry name" value="aa-tRNA-synth_Ic"/>
</dbReference>
<dbReference type="VEuPathDB" id="FungiDB:TRICI_001919"/>
<keyword evidence="6 11" id="KW-0067">ATP-binding</keyword>
<dbReference type="InterPro" id="IPR014729">
    <property type="entry name" value="Rossmann-like_a/b/a_fold"/>
</dbReference>